<evidence type="ECO:0000256" key="1">
    <source>
        <dbReference type="SAM" id="MobiDB-lite"/>
    </source>
</evidence>
<dbReference type="EMBL" id="JAIWYP010000005">
    <property type="protein sequence ID" value="KAH3827566.1"/>
    <property type="molecule type" value="Genomic_DNA"/>
</dbReference>
<dbReference type="Proteomes" id="UP000828390">
    <property type="component" value="Unassembled WGS sequence"/>
</dbReference>
<feature type="compositionally biased region" description="Polar residues" evidence="1">
    <location>
        <begin position="12"/>
        <end position="26"/>
    </location>
</feature>
<accession>A0A9D4H1A9</accession>
<reference evidence="2" key="2">
    <citation type="submission" date="2020-11" db="EMBL/GenBank/DDBJ databases">
        <authorList>
            <person name="McCartney M.A."/>
            <person name="Auch B."/>
            <person name="Kono T."/>
            <person name="Mallez S."/>
            <person name="Becker A."/>
            <person name="Gohl D.M."/>
            <person name="Silverstein K.A.T."/>
            <person name="Koren S."/>
            <person name="Bechman K.B."/>
            <person name="Herman A."/>
            <person name="Abrahante J.E."/>
            <person name="Garbe J."/>
        </authorList>
    </citation>
    <scope>NUCLEOTIDE SEQUENCE</scope>
    <source>
        <strain evidence="2">Duluth1</strain>
        <tissue evidence="2">Whole animal</tissue>
    </source>
</reference>
<evidence type="ECO:0000313" key="3">
    <source>
        <dbReference type="Proteomes" id="UP000828390"/>
    </source>
</evidence>
<gene>
    <name evidence="2" type="ORF">DPMN_129503</name>
</gene>
<comment type="caution">
    <text evidence="2">The sequence shown here is derived from an EMBL/GenBank/DDBJ whole genome shotgun (WGS) entry which is preliminary data.</text>
</comment>
<organism evidence="2 3">
    <name type="scientific">Dreissena polymorpha</name>
    <name type="common">Zebra mussel</name>
    <name type="synonym">Mytilus polymorpha</name>
    <dbReference type="NCBI Taxonomy" id="45954"/>
    <lineage>
        <taxon>Eukaryota</taxon>
        <taxon>Metazoa</taxon>
        <taxon>Spiralia</taxon>
        <taxon>Lophotrochozoa</taxon>
        <taxon>Mollusca</taxon>
        <taxon>Bivalvia</taxon>
        <taxon>Autobranchia</taxon>
        <taxon>Heteroconchia</taxon>
        <taxon>Euheterodonta</taxon>
        <taxon>Imparidentia</taxon>
        <taxon>Neoheterodontei</taxon>
        <taxon>Myida</taxon>
        <taxon>Dreissenoidea</taxon>
        <taxon>Dreissenidae</taxon>
        <taxon>Dreissena</taxon>
    </lineage>
</organism>
<proteinExistence type="predicted"/>
<keyword evidence="3" id="KW-1185">Reference proteome</keyword>
<dbReference type="AlphaFoldDB" id="A0A9D4H1A9"/>
<sequence length="62" mass="6834">MTLRQDGAGPTHNDSQTERSSTQSLLRSEMMGLGPVIMTLRQNGARPMHYDSKTRLGSTQSL</sequence>
<feature type="region of interest" description="Disordered" evidence="1">
    <location>
        <begin position="1"/>
        <end position="62"/>
    </location>
</feature>
<evidence type="ECO:0000313" key="2">
    <source>
        <dbReference type="EMBL" id="KAH3827566.1"/>
    </source>
</evidence>
<name>A0A9D4H1A9_DREPO</name>
<protein>
    <submittedName>
        <fullName evidence="2">Uncharacterized protein</fullName>
    </submittedName>
</protein>
<reference evidence="2" key="1">
    <citation type="journal article" date="2019" name="bioRxiv">
        <title>The Genome of the Zebra Mussel, Dreissena polymorpha: A Resource for Invasive Species Research.</title>
        <authorList>
            <person name="McCartney M.A."/>
            <person name="Auch B."/>
            <person name="Kono T."/>
            <person name="Mallez S."/>
            <person name="Zhang Y."/>
            <person name="Obille A."/>
            <person name="Becker A."/>
            <person name="Abrahante J.E."/>
            <person name="Garbe J."/>
            <person name="Badalamenti J.P."/>
            <person name="Herman A."/>
            <person name="Mangelson H."/>
            <person name="Liachko I."/>
            <person name="Sullivan S."/>
            <person name="Sone E.D."/>
            <person name="Koren S."/>
            <person name="Silverstein K.A.T."/>
            <person name="Beckman K.B."/>
            <person name="Gohl D.M."/>
        </authorList>
    </citation>
    <scope>NUCLEOTIDE SEQUENCE</scope>
    <source>
        <strain evidence="2">Duluth1</strain>
        <tissue evidence="2">Whole animal</tissue>
    </source>
</reference>